<evidence type="ECO:0000256" key="1">
    <source>
        <dbReference type="SAM" id="MobiDB-lite"/>
    </source>
</evidence>
<dbReference type="PANTHER" id="PTHR47481:SF29">
    <property type="entry name" value="RETROTRANSPOSON GAG DOMAIN-CONTAINING PROTEIN"/>
    <property type="match status" value="1"/>
</dbReference>
<protein>
    <recommendedName>
        <fullName evidence="5">Retrotransposon Copia-like N-terminal domain-containing protein</fullName>
    </recommendedName>
</protein>
<keyword evidence="2" id="KW-1133">Transmembrane helix</keyword>
<evidence type="ECO:0000313" key="4">
    <source>
        <dbReference type="Proteomes" id="UP000507222"/>
    </source>
</evidence>
<dbReference type="PANTHER" id="PTHR47481">
    <property type="match status" value="1"/>
</dbReference>
<accession>A0A6J5TGY6</accession>
<keyword evidence="2" id="KW-0812">Transmembrane</keyword>
<dbReference type="Proteomes" id="UP000507222">
    <property type="component" value="Unassembled WGS sequence"/>
</dbReference>
<feature type="transmembrane region" description="Helical" evidence="2">
    <location>
        <begin position="423"/>
        <end position="444"/>
    </location>
</feature>
<feature type="compositionally biased region" description="Polar residues" evidence="1">
    <location>
        <begin position="183"/>
        <end position="201"/>
    </location>
</feature>
<keyword evidence="2" id="KW-0472">Membrane</keyword>
<feature type="region of interest" description="Disordered" evidence="1">
    <location>
        <begin position="138"/>
        <end position="201"/>
    </location>
</feature>
<feature type="transmembrane region" description="Helical" evidence="2">
    <location>
        <begin position="335"/>
        <end position="357"/>
    </location>
</feature>
<gene>
    <name evidence="3" type="ORF">CURHAP_LOCUS2812</name>
</gene>
<dbReference type="AlphaFoldDB" id="A0A6J5TGY6"/>
<evidence type="ECO:0008006" key="5">
    <source>
        <dbReference type="Google" id="ProtNLM"/>
    </source>
</evidence>
<evidence type="ECO:0000313" key="3">
    <source>
        <dbReference type="EMBL" id="CAB4263114.1"/>
    </source>
</evidence>
<name>A0A6J5TGY6_PRUAR</name>
<feature type="transmembrane region" description="Helical" evidence="2">
    <location>
        <begin position="369"/>
        <end position="391"/>
    </location>
</feature>
<reference evidence="3 4" key="1">
    <citation type="submission" date="2020-05" db="EMBL/GenBank/DDBJ databases">
        <authorList>
            <person name="Campoy J."/>
            <person name="Schneeberger K."/>
            <person name="Spophaly S."/>
        </authorList>
    </citation>
    <scope>NUCLEOTIDE SEQUENCE [LARGE SCALE GENOMIC DNA]</scope>
    <source>
        <strain evidence="3">PruArmRojPasFocal</strain>
    </source>
</reference>
<sequence>MGKSSVTPIDLLHNASNYITLKLDDTNYMQWSYQDIILLILKGLPVEYNPFKSHIRARPVRVTLPELCDLLLEEECDLDDAVKFFNSPIMIAMVAQKGTVSLSPHVAHGDNFHSGLVDRGVANPNWQLNWNQPTNYRGRGSWSRGKSWNNGGRGNTWNNNGGGNNGPNWNGSTNKWNHGGQSGNSYGQWNQGSGSWNNNAGFNNTGSWHSTSGPWHLRGNSGSFTQYFVSPNSSPGVLSPSPMAPPVSTVASSLATETCQICLQFGHTTPNCPHRTNFSYQGIPPSPALTALTATASGSFSDPNIWLIDSGATNHMTSDLQLLSNITPSTSTDNVTISMVLDLGLLMLVVPLLSLVIKSFIYLRSSMFLILPLICCQFIDFVLIITARFYIMHCGSKSKICRGEFCIKDSSIMVFVHFQQGHLPFFLAWLLFMVTKCAILCGTID</sequence>
<dbReference type="EMBL" id="CAEKDK010000001">
    <property type="protein sequence ID" value="CAB4263114.1"/>
    <property type="molecule type" value="Genomic_DNA"/>
</dbReference>
<proteinExistence type="predicted"/>
<evidence type="ECO:0000256" key="2">
    <source>
        <dbReference type="SAM" id="Phobius"/>
    </source>
</evidence>
<organism evidence="3 4">
    <name type="scientific">Prunus armeniaca</name>
    <name type="common">Apricot</name>
    <name type="synonym">Armeniaca vulgaris</name>
    <dbReference type="NCBI Taxonomy" id="36596"/>
    <lineage>
        <taxon>Eukaryota</taxon>
        <taxon>Viridiplantae</taxon>
        <taxon>Streptophyta</taxon>
        <taxon>Embryophyta</taxon>
        <taxon>Tracheophyta</taxon>
        <taxon>Spermatophyta</taxon>
        <taxon>Magnoliopsida</taxon>
        <taxon>eudicotyledons</taxon>
        <taxon>Gunneridae</taxon>
        <taxon>Pentapetalae</taxon>
        <taxon>rosids</taxon>
        <taxon>fabids</taxon>
        <taxon>Rosales</taxon>
        <taxon>Rosaceae</taxon>
        <taxon>Amygdaloideae</taxon>
        <taxon>Amygdaleae</taxon>
        <taxon>Prunus</taxon>
    </lineage>
</organism>